<dbReference type="GO" id="GO:0043190">
    <property type="term" value="C:ATP-binding cassette (ABC) transporter complex"/>
    <property type="evidence" value="ECO:0007669"/>
    <property type="project" value="InterPro"/>
</dbReference>
<gene>
    <name evidence="2" type="ORF">Q7X28_19345</name>
</gene>
<dbReference type="CDD" id="cd08509">
    <property type="entry name" value="PBP2_TmCBP_oligosaccharides_like"/>
    <property type="match status" value="1"/>
</dbReference>
<dbReference type="SUPFAM" id="SSF53850">
    <property type="entry name" value="Periplasmic binding protein-like II"/>
    <property type="match status" value="1"/>
</dbReference>
<proteinExistence type="predicted"/>
<dbReference type="GO" id="GO:1904680">
    <property type="term" value="F:peptide transmembrane transporter activity"/>
    <property type="evidence" value="ECO:0007669"/>
    <property type="project" value="TreeGrafter"/>
</dbReference>
<dbReference type="RefSeq" id="WP_305112540.1">
    <property type="nucleotide sequence ID" value="NZ_BAAAII010000008.1"/>
</dbReference>
<organism evidence="2 3">
    <name type="scientific">Tsukamurella strandjordii</name>
    <dbReference type="NCBI Taxonomy" id="147577"/>
    <lineage>
        <taxon>Bacteria</taxon>
        <taxon>Bacillati</taxon>
        <taxon>Actinomycetota</taxon>
        <taxon>Actinomycetes</taxon>
        <taxon>Mycobacteriales</taxon>
        <taxon>Tsukamurellaceae</taxon>
        <taxon>Tsukamurella</taxon>
    </lineage>
</organism>
<evidence type="ECO:0000259" key="1">
    <source>
        <dbReference type="Pfam" id="PF00496"/>
    </source>
</evidence>
<dbReference type="InterPro" id="IPR000914">
    <property type="entry name" value="SBP_5_dom"/>
</dbReference>
<reference evidence="2" key="1">
    <citation type="submission" date="2023-08" db="EMBL/GenBank/DDBJ databases">
        <title>The draft genome of Tsukamurella strandjordii strain 050030.</title>
        <authorList>
            <person name="Zhao F."/>
            <person name="Feng Y."/>
            <person name="Zong Z."/>
        </authorList>
    </citation>
    <scope>NUCLEOTIDE SEQUENCE</scope>
    <source>
        <strain evidence="2">050030</strain>
    </source>
</reference>
<dbReference type="GO" id="GO:0042597">
    <property type="term" value="C:periplasmic space"/>
    <property type="evidence" value="ECO:0007669"/>
    <property type="project" value="UniProtKB-ARBA"/>
</dbReference>
<name>A0AA90NGQ4_9ACTN</name>
<dbReference type="Proteomes" id="UP001178281">
    <property type="component" value="Unassembled WGS sequence"/>
</dbReference>
<dbReference type="Gene3D" id="3.90.76.10">
    <property type="entry name" value="Dipeptide-binding Protein, Domain 1"/>
    <property type="match status" value="1"/>
</dbReference>
<keyword evidence="3" id="KW-1185">Reference proteome</keyword>
<dbReference type="Pfam" id="PF00496">
    <property type="entry name" value="SBP_bac_5"/>
    <property type="match status" value="1"/>
</dbReference>
<dbReference type="InterPro" id="IPR039424">
    <property type="entry name" value="SBP_5"/>
</dbReference>
<dbReference type="Gene3D" id="3.10.105.10">
    <property type="entry name" value="Dipeptide-binding Protein, Domain 3"/>
    <property type="match status" value="1"/>
</dbReference>
<dbReference type="PIRSF" id="PIRSF002741">
    <property type="entry name" value="MppA"/>
    <property type="match status" value="1"/>
</dbReference>
<evidence type="ECO:0000313" key="2">
    <source>
        <dbReference type="EMBL" id="MDP0400077.1"/>
    </source>
</evidence>
<dbReference type="GO" id="GO:0015833">
    <property type="term" value="P:peptide transport"/>
    <property type="evidence" value="ECO:0007669"/>
    <property type="project" value="TreeGrafter"/>
</dbReference>
<dbReference type="Gene3D" id="3.40.190.10">
    <property type="entry name" value="Periplasmic binding protein-like II"/>
    <property type="match status" value="1"/>
</dbReference>
<dbReference type="EMBL" id="JAUTIX010000008">
    <property type="protein sequence ID" value="MDP0400077.1"/>
    <property type="molecule type" value="Genomic_DNA"/>
</dbReference>
<accession>A0AA90NGQ4</accession>
<dbReference type="AlphaFoldDB" id="A0AA90NGQ4"/>
<protein>
    <submittedName>
        <fullName evidence="2">ABC transporter substrate-binding protein</fullName>
    </submittedName>
</protein>
<sequence>MAALVFGAAACGDSGGSSDGTLRVWAGAETPVKPNFNPYSPLALASSLGSIYEPLFIFGRQQGSEPVGLIGDSFAFSPDGKQLTVKIKPGLKWSDGTPLTAKDVAFSFNYEAKHPESVGLTSAAAPDDSTAVLTFARPQFAKKVVLLQFTPIVPEHIWSKITDFATFTNEKPVGSGAYVVDSVSSGSYTMVANKNYRDYDGLGVKKVQYIGINNNQSAQDLLSAGKLDWAGFFVPNPDSVTANGTIQYTNQAQDPTTLFTCSSAELGCTGPQTDPAVRQALNAAVDRTAIKDKAFSGLAKEVSPTMIVPTRDRAMIADPANLISPQKPNVAEAGRILESAGYVKGGDGFYAKGGVPLEIKLLSADGATDLVDTAKLVVTQAAAAGIKLTYSTAQPAQLTSLRQSGNFQLIVMNVAGTAVTDPYQVYSEWFGGLSFGSTSRVGTTPPAGRFNFVRYNNAVVDDALRAVQSTDDEATVKKQYGVIQTEIARDLPYIPLVLSPSLAFYNAKDYTGWVTKDNDYADAPPWTGMHAGYVLTQLKPKK</sequence>
<comment type="caution">
    <text evidence="2">The sequence shown here is derived from an EMBL/GenBank/DDBJ whole genome shotgun (WGS) entry which is preliminary data.</text>
</comment>
<dbReference type="PANTHER" id="PTHR30290">
    <property type="entry name" value="PERIPLASMIC BINDING COMPONENT OF ABC TRANSPORTER"/>
    <property type="match status" value="1"/>
</dbReference>
<dbReference type="PANTHER" id="PTHR30290:SF82">
    <property type="entry name" value="ABC-TYPE DIPEPTIDE_OLIGOPEPTIDE TRANSPORT SYSTEM, PERIPLASMIC COMPONENT"/>
    <property type="match status" value="1"/>
</dbReference>
<feature type="domain" description="Solute-binding protein family 5" evidence="1">
    <location>
        <begin position="69"/>
        <end position="432"/>
    </location>
</feature>
<dbReference type="InterPro" id="IPR030678">
    <property type="entry name" value="Peptide/Ni-bd"/>
</dbReference>
<evidence type="ECO:0000313" key="3">
    <source>
        <dbReference type="Proteomes" id="UP001178281"/>
    </source>
</evidence>